<dbReference type="AlphaFoldDB" id="A0A176S196"/>
<keyword evidence="1" id="KW-0472">Membrane</keyword>
<dbReference type="EMBL" id="LUTY01001393">
    <property type="protein sequence ID" value="OAD21790.1"/>
    <property type="molecule type" value="Genomic_DNA"/>
</dbReference>
<proteinExistence type="predicted"/>
<dbReference type="PROSITE" id="PS51257">
    <property type="entry name" value="PROKAR_LIPOPROTEIN"/>
    <property type="match status" value="1"/>
</dbReference>
<keyword evidence="3" id="KW-1185">Reference proteome</keyword>
<sequence>MRNKRIKNGSIQVIQFVYFIISCTIILVQLMLNTSVKTLKNLTIIKSSSCYIEGFTEVLSIRCTHPPRPR</sequence>
<name>A0A176S196_9GAMM</name>
<reference evidence="2 3" key="1">
    <citation type="submission" date="2016-05" db="EMBL/GenBank/DDBJ databases">
        <title>Single-cell genome of chain-forming Candidatus Thiomargarita nelsonii and comparison to other large sulfur-oxidizing bacteria.</title>
        <authorList>
            <person name="Winkel M."/>
            <person name="Salman V."/>
            <person name="Woyke T."/>
            <person name="Schulz-Vogt H."/>
            <person name="Richter M."/>
            <person name="Flood B."/>
            <person name="Bailey J."/>
            <person name="Amann R."/>
            <person name="Mussmann M."/>
        </authorList>
    </citation>
    <scope>NUCLEOTIDE SEQUENCE [LARGE SCALE GENOMIC DNA]</scope>
    <source>
        <strain evidence="2 3">THI036</strain>
    </source>
</reference>
<comment type="caution">
    <text evidence="2">The sequence shown here is derived from an EMBL/GenBank/DDBJ whole genome shotgun (WGS) entry which is preliminary data.</text>
</comment>
<protein>
    <submittedName>
        <fullName evidence="2">Uncharacterized protein</fullName>
    </submittedName>
</protein>
<keyword evidence="1" id="KW-0812">Transmembrane</keyword>
<evidence type="ECO:0000313" key="3">
    <source>
        <dbReference type="Proteomes" id="UP000076962"/>
    </source>
</evidence>
<accession>A0A176S196</accession>
<evidence type="ECO:0000313" key="2">
    <source>
        <dbReference type="EMBL" id="OAD21790.1"/>
    </source>
</evidence>
<evidence type="ECO:0000256" key="1">
    <source>
        <dbReference type="SAM" id="Phobius"/>
    </source>
</evidence>
<dbReference type="Proteomes" id="UP000076962">
    <property type="component" value="Unassembled WGS sequence"/>
</dbReference>
<feature type="transmembrane region" description="Helical" evidence="1">
    <location>
        <begin position="12"/>
        <end position="32"/>
    </location>
</feature>
<organism evidence="2 3">
    <name type="scientific">Candidatus Thiomargarita nelsonii</name>
    <dbReference type="NCBI Taxonomy" id="1003181"/>
    <lineage>
        <taxon>Bacteria</taxon>
        <taxon>Pseudomonadati</taxon>
        <taxon>Pseudomonadota</taxon>
        <taxon>Gammaproteobacteria</taxon>
        <taxon>Thiotrichales</taxon>
        <taxon>Thiotrichaceae</taxon>
        <taxon>Thiomargarita</taxon>
    </lineage>
</organism>
<keyword evidence="1" id="KW-1133">Transmembrane helix</keyword>
<gene>
    <name evidence="2" type="ORF">THIOM_002438</name>
</gene>